<proteinExistence type="predicted"/>
<organism evidence="1 2">
    <name type="scientific">Lacipirellula parvula</name>
    <dbReference type="NCBI Taxonomy" id="2650471"/>
    <lineage>
        <taxon>Bacteria</taxon>
        <taxon>Pseudomonadati</taxon>
        <taxon>Planctomycetota</taxon>
        <taxon>Planctomycetia</taxon>
        <taxon>Pirellulales</taxon>
        <taxon>Lacipirellulaceae</taxon>
        <taxon>Lacipirellula</taxon>
    </lineage>
</organism>
<reference evidence="2" key="1">
    <citation type="submission" date="2019-10" db="EMBL/GenBank/DDBJ databases">
        <title>Lacipirellula parvula gen. nov., sp. nov., representing a lineage of planctomycetes widespread in freshwater anoxic habitats, and description of the family Lacipirellulaceae.</title>
        <authorList>
            <person name="Dedysh S.N."/>
            <person name="Kulichevskaya I.S."/>
            <person name="Beletsky A.V."/>
            <person name="Rakitin A.L."/>
            <person name="Mardanov A.V."/>
            <person name="Ivanova A.A."/>
            <person name="Saltykova V.X."/>
            <person name="Rijpstra W.I.C."/>
            <person name="Sinninghe Damste J.S."/>
            <person name="Ravin N.V."/>
        </authorList>
    </citation>
    <scope>NUCLEOTIDE SEQUENCE [LARGE SCALE GENOMIC DNA]</scope>
    <source>
        <strain evidence="2">PX69</strain>
    </source>
</reference>
<sequence length="70" mass="7993">MLARYAIALQIVDLNVKLWAWKIPRSFVWPKFASKAALLSAALPRCVACYWQRKPSAKTRLHAEMYQSAG</sequence>
<protein>
    <submittedName>
        <fullName evidence="1">Uncharacterized protein</fullName>
    </submittedName>
</protein>
<dbReference type="Proteomes" id="UP000326837">
    <property type="component" value="Chromosome"/>
</dbReference>
<dbReference type="EMBL" id="AP021861">
    <property type="protein sequence ID" value="BBO33810.1"/>
    <property type="molecule type" value="Genomic_DNA"/>
</dbReference>
<dbReference type="KEGG" id="lpav:PLANPX_3422"/>
<evidence type="ECO:0000313" key="2">
    <source>
        <dbReference type="Proteomes" id="UP000326837"/>
    </source>
</evidence>
<keyword evidence="2" id="KW-1185">Reference proteome</keyword>
<dbReference type="AlphaFoldDB" id="A0A5K7XAT3"/>
<name>A0A5K7XAT3_9BACT</name>
<gene>
    <name evidence="1" type="ORF">PLANPX_3422</name>
</gene>
<evidence type="ECO:0000313" key="1">
    <source>
        <dbReference type="EMBL" id="BBO33810.1"/>
    </source>
</evidence>
<accession>A0A5K7XAT3</accession>